<sequence>MVLLFASCEVSTNYTNPELQDLLSERYNKEFRIERNQFNAELNEFQFIAVPVNNEDVKVHGSYKDNSSVVSDNYMQMEHSYQAEEVMKEQLGKFYNRYAVKANAAIDQYTSSSFLELISNA</sequence>
<keyword evidence="2" id="KW-1185">Reference proteome</keyword>
<dbReference type="EMBL" id="SMLW01000420">
    <property type="protein sequence ID" value="MTI24483.1"/>
    <property type="molecule type" value="Genomic_DNA"/>
</dbReference>
<dbReference type="Proteomes" id="UP000798808">
    <property type="component" value="Unassembled WGS sequence"/>
</dbReference>
<evidence type="ECO:0000313" key="2">
    <source>
        <dbReference type="Proteomes" id="UP000798808"/>
    </source>
</evidence>
<reference evidence="1 2" key="1">
    <citation type="submission" date="2019-02" db="EMBL/GenBank/DDBJ databases">
        <authorList>
            <person name="Goldberg S.R."/>
            <person name="Haltli B.A."/>
            <person name="Correa H."/>
            <person name="Russell K.G."/>
        </authorList>
    </citation>
    <scope>NUCLEOTIDE SEQUENCE [LARGE SCALE GENOMIC DNA]</scope>
    <source>
        <strain evidence="1 2">JCM 16186</strain>
    </source>
</reference>
<organism evidence="1 2">
    <name type="scientific">Fulvivirga kasyanovii</name>
    <dbReference type="NCBI Taxonomy" id="396812"/>
    <lineage>
        <taxon>Bacteria</taxon>
        <taxon>Pseudomonadati</taxon>
        <taxon>Bacteroidota</taxon>
        <taxon>Cytophagia</taxon>
        <taxon>Cytophagales</taxon>
        <taxon>Fulvivirgaceae</taxon>
        <taxon>Fulvivirga</taxon>
    </lineage>
</organism>
<evidence type="ECO:0000313" key="1">
    <source>
        <dbReference type="EMBL" id="MTI24483.1"/>
    </source>
</evidence>
<protein>
    <recommendedName>
        <fullName evidence="3">DUF4136 domain-containing protein</fullName>
    </recommendedName>
</protein>
<dbReference type="RefSeq" id="WP_155170512.1">
    <property type="nucleotide sequence ID" value="NZ_SMLW01000420.1"/>
</dbReference>
<evidence type="ECO:0008006" key="3">
    <source>
        <dbReference type="Google" id="ProtNLM"/>
    </source>
</evidence>
<proteinExistence type="predicted"/>
<name>A0ABW9RM95_9BACT</name>
<gene>
    <name evidence="1" type="ORF">E1163_05940</name>
</gene>
<accession>A0ABW9RM95</accession>
<feature type="non-terminal residue" evidence="1">
    <location>
        <position position="121"/>
    </location>
</feature>
<comment type="caution">
    <text evidence="1">The sequence shown here is derived from an EMBL/GenBank/DDBJ whole genome shotgun (WGS) entry which is preliminary data.</text>
</comment>